<evidence type="ECO:0000256" key="2">
    <source>
        <dbReference type="ARBA" id="ARBA00022553"/>
    </source>
</evidence>
<dbReference type="InterPro" id="IPR003501">
    <property type="entry name" value="PTS_EIIB_2/3"/>
</dbReference>
<keyword evidence="1" id="KW-0813">Transport</keyword>
<dbReference type="InterPro" id="IPR036095">
    <property type="entry name" value="PTS_EIIB-like_sf"/>
</dbReference>
<keyword evidence="4" id="KW-0808">Transferase</keyword>
<dbReference type="PANTHER" id="PTHR34581:SF2">
    <property type="entry name" value="PTS SYSTEM N,N'-DIACETYLCHITOBIOSE-SPECIFIC EIIB COMPONENT"/>
    <property type="match status" value="1"/>
</dbReference>
<keyword evidence="3 9" id="KW-0762">Sugar transport</keyword>
<reference evidence="9" key="1">
    <citation type="journal article" date="2022" name="Int. J. Syst. Evol. Microbiol.">
        <title>Granulimonas faecalis gen. nov., sp. nov., and Leptogranulimonas caecicola gen. nov., sp. nov., novel lactate-producing Atopobiaceae bacteria isolated from mouse intestines, and an emended description of the family Atopobiaceae.</title>
        <authorList>
            <person name="Morinaga K."/>
            <person name="Kusada H."/>
            <person name="Sakamoto S."/>
            <person name="Murakami T."/>
            <person name="Toyoda A."/>
            <person name="Mori H."/>
            <person name="Meng X.Y."/>
            <person name="Takashino M."/>
            <person name="Murotomi K."/>
            <person name="Tamaki H."/>
        </authorList>
    </citation>
    <scope>NUCLEOTIDE SEQUENCE</scope>
    <source>
        <strain evidence="9">OPF53</strain>
    </source>
</reference>
<keyword evidence="6" id="KW-0418">Kinase</keyword>
<dbReference type="GO" id="GO:0008982">
    <property type="term" value="F:protein-N(PI)-phosphohistidine-sugar phosphotransferase activity"/>
    <property type="evidence" value="ECO:0007669"/>
    <property type="project" value="InterPro"/>
</dbReference>
<dbReference type="GO" id="GO:0009401">
    <property type="term" value="P:phosphoenolpyruvate-dependent sugar phosphotransferase system"/>
    <property type="evidence" value="ECO:0007669"/>
    <property type="project" value="UniProtKB-KW"/>
</dbReference>
<dbReference type="PROSITE" id="PS51100">
    <property type="entry name" value="PTS_EIIB_TYPE_3"/>
    <property type="match status" value="1"/>
</dbReference>
<proteinExistence type="predicted"/>
<evidence type="ECO:0000256" key="7">
    <source>
        <dbReference type="PROSITE-ProRule" id="PRU00423"/>
    </source>
</evidence>
<evidence type="ECO:0000313" key="9">
    <source>
        <dbReference type="EMBL" id="GJM55934.1"/>
    </source>
</evidence>
<organism evidence="9 10">
    <name type="scientific">Granulimonas faecalis</name>
    <dbReference type="NCBI Taxonomy" id="2894155"/>
    <lineage>
        <taxon>Bacteria</taxon>
        <taxon>Bacillati</taxon>
        <taxon>Actinomycetota</taxon>
        <taxon>Coriobacteriia</taxon>
        <taxon>Coriobacteriales</taxon>
        <taxon>Kribbibacteriaceae</taxon>
        <taxon>Granulimonas</taxon>
    </lineage>
</organism>
<dbReference type="CDD" id="cd05564">
    <property type="entry name" value="PTS_IIB_chitobiose_lichenan"/>
    <property type="match status" value="1"/>
</dbReference>
<evidence type="ECO:0000256" key="1">
    <source>
        <dbReference type="ARBA" id="ARBA00022448"/>
    </source>
</evidence>
<sequence>MVKVMLVCNMGMSTSMLVKKMQESADRRGIDARIWAVPEAKAAVEGADADVVLLGPQIRYLEDRIAAQVTPVPVSVVDVMQYGRMDGDAVLDSALDHIA</sequence>
<evidence type="ECO:0000256" key="3">
    <source>
        <dbReference type="ARBA" id="ARBA00022597"/>
    </source>
</evidence>
<evidence type="ECO:0000313" key="10">
    <source>
        <dbReference type="Proteomes" id="UP001055025"/>
    </source>
</evidence>
<keyword evidence="2" id="KW-0597">Phosphoprotein</keyword>
<keyword evidence="10" id="KW-1185">Reference proteome</keyword>
<feature type="domain" description="PTS EIIB type-3" evidence="8">
    <location>
        <begin position="1"/>
        <end position="99"/>
    </location>
</feature>
<keyword evidence="5" id="KW-0598">Phosphotransferase system</keyword>
<dbReference type="Proteomes" id="UP001055025">
    <property type="component" value="Unassembled WGS sequence"/>
</dbReference>
<protein>
    <submittedName>
        <fullName evidence="9">PTS sugar transporter subunit IIB</fullName>
    </submittedName>
</protein>
<dbReference type="PANTHER" id="PTHR34581">
    <property type="entry name" value="PTS SYSTEM N,N'-DIACETYLCHITOBIOSE-SPECIFIC EIIB COMPONENT"/>
    <property type="match status" value="1"/>
</dbReference>
<comment type="caution">
    <text evidence="9">The sequence shown here is derived from an EMBL/GenBank/DDBJ whole genome shotgun (WGS) entry which is preliminary data.</text>
</comment>
<dbReference type="InterPro" id="IPR051819">
    <property type="entry name" value="PTS_sugar-specific_EIIB"/>
</dbReference>
<dbReference type="InterPro" id="IPR013012">
    <property type="entry name" value="PTS_EIIB_3"/>
</dbReference>
<accession>A0AAV5B6E0</accession>
<evidence type="ECO:0000256" key="6">
    <source>
        <dbReference type="ARBA" id="ARBA00022777"/>
    </source>
</evidence>
<evidence type="ECO:0000259" key="8">
    <source>
        <dbReference type="PROSITE" id="PS51100"/>
    </source>
</evidence>
<dbReference type="EMBL" id="BQKC01000001">
    <property type="protein sequence ID" value="GJM55934.1"/>
    <property type="molecule type" value="Genomic_DNA"/>
</dbReference>
<dbReference type="RefSeq" id="WP_135978228.1">
    <property type="nucleotide sequence ID" value="NZ_BQKC01000001.1"/>
</dbReference>
<dbReference type="GO" id="GO:0016301">
    <property type="term" value="F:kinase activity"/>
    <property type="evidence" value="ECO:0007669"/>
    <property type="project" value="UniProtKB-KW"/>
</dbReference>
<dbReference type="Gene3D" id="3.40.50.2300">
    <property type="match status" value="1"/>
</dbReference>
<dbReference type="Pfam" id="PF02302">
    <property type="entry name" value="PTS_IIB"/>
    <property type="match status" value="1"/>
</dbReference>
<evidence type="ECO:0000256" key="5">
    <source>
        <dbReference type="ARBA" id="ARBA00022683"/>
    </source>
</evidence>
<gene>
    <name evidence="9" type="primary">celA</name>
    <name evidence="9" type="ORF">ATOP_15890</name>
</gene>
<name>A0AAV5B6E0_9ACTN</name>
<evidence type="ECO:0000256" key="4">
    <source>
        <dbReference type="ARBA" id="ARBA00022679"/>
    </source>
</evidence>
<dbReference type="AlphaFoldDB" id="A0AAV5B6E0"/>
<feature type="modified residue" description="Phosphocysteine; by EIIA" evidence="7">
    <location>
        <position position="8"/>
    </location>
</feature>
<dbReference type="SUPFAM" id="SSF52794">
    <property type="entry name" value="PTS system IIB component-like"/>
    <property type="match status" value="1"/>
</dbReference>